<accession>A0A562SYG7</accession>
<dbReference type="RefSeq" id="WP_145344202.1">
    <property type="nucleotide sequence ID" value="NZ_SMLY01000083.1"/>
</dbReference>
<keyword evidence="2" id="KW-1185">Reference proteome</keyword>
<name>A0A562SYG7_9HYPH</name>
<gene>
    <name evidence="1" type="ORF">JM93_02755</name>
</gene>
<organism evidence="1 2">
    <name type="scientific">Roseibium hamelinense</name>
    <dbReference type="NCBI Taxonomy" id="150831"/>
    <lineage>
        <taxon>Bacteria</taxon>
        <taxon>Pseudomonadati</taxon>
        <taxon>Pseudomonadota</taxon>
        <taxon>Alphaproteobacteria</taxon>
        <taxon>Hyphomicrobiales</taxon>
        <taxon>Stappiaceae</taxon>
        <taxon>Roseibium</taxon>
    </lineage>
</organism>
<evidence type="ECO:0000313" key="1">
    <source>
        <dbReference type="EMBL" id="TWI86048.1"/>
    </source>
</evidence>
<evidence type="ECO:0008006" key="3">
    <source>
        <dbReference type="Google" id="ProtNLM"/>
    </source>
</evidence>
<comment type="caution">
    <text evidence="1">The sequence shown here is derived from an EMBL/GenBank/DDBJ whole genome shotgun (WGS) entry which is preliminary data.</text>
</comment>
<protein>
    <recommendedName>
        <fullName evidence="3">DUF4114 domain-containing protein</fullName>
    </recommendedName>
</protein>
<dbReference type="Proteomes" id="UP000320593">
    <property type="component" value="Unassembled WGS sequence"/>
</dbReference>
<proteinExistence type="predicted"/>
<dbReference type="OrthoDB" id="8429345at2"/>
<dbReference type="EMBL" id="VLLF01000006">
    <property type="protein sequence ID" value="TWI86048.1"/>
    <property type="molecule type" value="Genomic_DNA"/>
</dbReference>
<sequence>MTDLKVTLTDALQKTLGQKGVNAYAVYFDTAGNSPSWTTLVNNGSVQSEGVQTIDLPFPYNGGKIYFLIQSEDPSGPQTDLQTVIAKESEITWQHGETYQYRVDSFEVSLLGKSGDAGNLTSVQGFGLSMELSVSYDNGNATQTRSYAISGDDVFGKIKEINSSAIHTFTGGPLKGDNRAAISPSEAVGLAPPDPTFSTSDWNAYVESLQVANTGIEVAGFFNGAKDGNDIYHNAGFFGYALEWSETDKAFWLNPTDSSHVKGSIKITAEALENSIYSTLGNVEIYTNSTDGIPYDIQGSKLANQSEMNSGANTQWGEVLTQFLTGFTGGYYGTEGASLNSEVADTIDLNKNWNWDPVYAFGNNLSGDGPKFSDPYSEIFFFNSNSYGSGYSDNLMDAYAKGGPLIPVAETLESGTVQNVSQIDLTIYDDSETPSGYTTPVIYNYIAPPGHTDFLTKQADPTSYTPATFGANTAANITLNFFNQNVVLKDDTSITLEIFDGLVKGKEIFRTIEFNVPAGENLWQNWQIVKNQHGVWGANIVPDTAQTTGAMVISSLPTAENGTGWYRITVGDGDAAKTFNLYTKTQNGAFLNPSYTGQEDSLAIDGLALLAPSNVAGTPETLDTFAVNFLYSGSTTLDPSLFDWNTSSSHVSEIATLPAAAVAGTLNADQFTALSNQTQLSTNSVSSNQAQLAFGWTGTNSDPSVGSWISGYTNKISALNLVQVSFFQSGQAVLTPVYAEADIDGRWETVLSKTLGNGTFVVKTTEHIKDGVNVGGQIGAQSDALNVTVILTDYALRTSGSGQGITLDIPESDDGMVLGNWIEFAVSSENTDTSLAVQLYVVDASGNYVGRDGQTGAGVTLSDAIHGTLGVVTDDSGATVAQGAQSIFLEEGQTVRFAQLTGADTIDSTKTVSINPAQDGSYEIVYNNVSITASVQNTLDGAAMLADAQRQLDMPLVYVEQGATVNINADVNTVQTNSIGFVRVDVALDGSVTLNGEAFANTDAFRSKVVKALDGGYRYEFGDAGITPPAWTVAGHSGFYAPVIMTETGNVFVIGDTNNGGAEHIRMFGENMFGFEDLTASENSDFDYNDVVVELLLSGVTGAESLFV</sequence>
<dbReference type="AlphaFoldDB" id="A0A562SYG7"/>
<reference evidence="1 2" key="1">
    <citation type="submission" date="2019-07" db="EMBL/GenBank/DDBJ databases">
        <title>Genomic Encyclopedia of Archaeal and Bacterial Type Strains, Phase II (KMG-II): from individual species to whole genera.</title>
        <authorList>
            <person name="Goeker M."/>
        </authorList>
    </citation>
    <scope>NUCLEOTIDE SEQUENCE [LARGE SCALE GENOMIC DNA]</scope>
    <source>
        <strain evidence="1 2">ATCC BAA-252</strain>
    </source>
</reference>
<evidence type="ECO:0000313" key="2">
    <source>
        <dbReference type="Proteomes" id="UP000320593"/>
    </source>
</evidence>